<dbReference type="PROSITE" id="PS50011">
    <property type="entry name" value="PROTEIN_KINASE_DOM"/>
    <property type="match status" value="1"/>
</dbReference>
<evidence type="ECO:0000256" key="5">
    <source>
        <dbReference type="ARBA" id="ARBA00022553"/>
    </source>
</evidence>
<evidence type="ECO:0000256" key="14">
    <source>
        <dbReference type="SAM" id="Phobius"/>
    </source>
</evidence>
<dbReference type="Proteomes" id="UP000554482">
    <property type="component" value="Unassembled WGS sequence"/>
</dbReference>
<dbReference type="SMART" id="SM00220">
    <property type="entry name" value="S_TKc"/>
    <property type="match status" value="1"/>
</dbReference>
<evidence type="ECO:0000256" key="3">
    <source>
        <dbReference type="ARBA" id="ARBA00022475"/>
    </source>
</evidence>
<dbReference type="PROSITE" id="PS00107">
    <property type="entry name" value="PROTEIN_KINASE_ATP"/>
    <property type="match status" value="1"/>
</dbReference>
<feature type="domain" description="Protein kinase" evidence="16">
    <location>
        <begin position="232"/>
        <end position="516"/>
    </location>
</feature>
<comment type="caution">
    <text evidence="17">The sequence shown here is derived from an EMBL/GenBank/DDBJ whole genome shotgun (WGS) entry which is preliminary data.</text>
</comment>
<keyword evidence="14" id="KW-1133">Transmembrane helix</keyword>
<dbReference type="AlphaFoldDB" id="A0A7J6WJ66"/>
<feature type="chain" id="PRO_5029624811" description="non-specific serine/threonine protein kinase" evidence="15">
    <location>
        <begin position="25"/>
        <end position="647"/>
    </location>
</feature>
<keyword evidence="7 13" id="KW-0547">Nucleotide-binding</keyword>
<dbReference type="GO" id="GO:0004674">
    <property type="term" value="F:protein serine/threonine kinase activity"/>
    <property type="evidence" value="ECO:0007669"/>
    <property type="project" value="UniProtKB-KW"/>
</dbReference>
<dbReference type="CDD" id="cd14066">
    <property type="entry name" value="STKc_IRAK"/>
    <property type="match status" value="1"/>
</dbReference>
<feature type="signal peptide" evidence="15">
    <location>
        <begin position="1"/>
        <end position="24"/>
    </location>
</feature>
<dbReference type="PROSITE" id="PS00108">
    <property type="entry name" value="PROTEIN_KINASE_ST"/>
    <property type="match status" value="1"/>
</dbReference>
<keyword evidence="8 17" id="KW-0418">Kinase</keyword>
<dbReference type="PANTHER" id="PTHR47989:SF23">
    <property type="entry name" value="RECEPTOR-LIKE SERINE_THREONINE-PROTEIN KINASE NCRK ISOFORM X1"/>
    <property type="match status" value="1"/>
</dbReference>
<keyword evidence="10 14" id="KW-0472">Membrane</keyword>
<evidence type="ECO:0000256" key="15">
    <source>
        <dbReference type="SAM" id="SignalP"/>
    </source>
</evidence>
<dbReference type="GO" id="GO:0005886">
    <property type="term" value="C:plasma membrane"/>
    <property type="evidence" value="ECO:0007669"/>
    <property type="project" value="UniProtKB-SubCell"/>
</dbReference>
<sequence length="647" mass="71180">MTKQMNVAALTCIISVLLIRYGACDELPEGSAINKWTCSCASAHEGNQSIAAGANCSSSCECNPQITEGNLSGNQWTCLCADEGLNKGPGSIHDSSCFTACNCTSGPSDGSKASKKHTSNKLIVYILLLSVVLTTLAFLASLGCYVYKRDKCPVQPPVFSSDKYTSCGSGTNLISHGSASVPEFNIKISSPENPIKGCMQRASFIFRSKRSIIPGAMIQFTYVELDLATNKFSSSNLIGVGGSSHVYRGQLKDGKTVAVKRLKTQGGPEADSIFITEIELISRLHHCHVVRLLGYCSESQGRHAERLLVFEYMDNGNLRDHLDGTLEKEPIDWGTRVSIALGAARGLEYLHEAAAPRILHRDVKSTNILLDDKWRAKITDLGMAKHLRTDDFPSCSNSPARMQGTFGYFAPEYAIIGRASLKSDVFSFGVVLLELISGRQPIQKSPNKGEESLVIWATPRLQDSKRVISELPDPLLEGNFPDEEMQIMAYLAKECLLLDPDSRPTMSEVVQILSTIAPENSRRRNFYQSSTTYSMKSVTTDTNGYGKEEGEGPIHAEDLRRTTSKGWSARRSWPVTEKLPPYVDDSMKEGALSADYIERLILLSSNARSWRASMDETVHITEPRFEKFIQANVHSPQLVTSQTEEKT</sequence>
<evidence type="ECO:0000256" key="2">
    <source>
        <dbReference type="ARBA" id="ARBA00012513"/>
    </source>
</evidence>
<gene>
    <name evidence="17" type="ORF">FRX31_013931</name>
</gene>
<evidence type="ECO:0000313" key="18">
    <source>
        <dbReference type="Proteomes" id="UP000554482"/>
    </source>
</evidence>
<organism evidence="17 18">
    <name type="scientific">Thalictrum thalictroides</name>
    <name type="common">Rue-anemone</name>
    <name type="synonym">Anemone thalictroides</name>
    <dbReference type="NCBI Taxonomy" id="46969"/>
    <lineage>
        <taxon>Eukaryota</taxon>
        <taxon>Viridiplantae</taxon>
        <taxon>Streptophyta</taxon>
        <taxon>Embryophyta</taxon>
        <taxon>Tracheophyta</taxon>
        <taxon>Spermatophyta</taxon>
        <taxon>Magnoliopsida</taxon>
        <taxon>Ranunculales</taxon>
        <taxon>Ranunculaceae</taxon>
        <taxon>Thalictroideae</taxon>
        <taxon>Thalictrum</taxon>
    </lineage>
</organism>
<feature type="binding site" evidence="13">
    <location>
        <position position="260"/>
    </location>
    <ligand>
        <name>ATP</name>
        <dbReference type="ChEBI" id="CHEBI:30616"/>
    </ligand>
</feature>
<dbReference type="Pfam" id="PF00069">
    <property type="entry name" value="Pkinase"/>
    <property type="match status" value="1"/>
</dbReference>
<evidence type="ECO:0000256" key="8">
    <source>
        <dbReference type="ARBA" id="ARBA00022777"/>
    </source>
</evidence>
<dbReference type="GO" id="GO:0005524">
    <property type="term" value="F:ATP binding"/>
    <property type="evidence" value="ECO:0007669"/>
    <property type="project" value="UniProtKB-UniRule"/>
</dbReference>
<evidence type="ECO:0000256" key="7">
    <source>
        <dbReference type="ARBA" id="ARBA00022741"/>
    </source>
</evidence>
<name>A0A7J6WJ66_THATH</name>
<evidence type="ECO:0000256" key="1">
    <source>
        <dbReference type="ARBA" id="ARBA00004236"/>
    </source>
</evidence>
<evidence type="ECO:0000256" key="11">
    <source>
        <dbReference type="ARBA" id="ARBA00047899"/>
    </source>
</evidence>
<dbReference type="SUPFAM" id="SSF56112">
    <property type="entry name" value="Protein kinase-like (PK-like)"/>
    <property type="match status" value="1"/>
</dbReference>
<feature type="transmembrane region" description="Helical" evidence="14">
    <location>
        <begin position="122"/>
        <end position="147"/>
    </location>
</feature>
<comment type="subcellular location">
    <subcellularLocation>
        <location evidence="1">Cell membrane</location>
    </subcellularLocation>
</comment>
<evidence type="ECO:0000256" key="10">
    <source>
        <dbReference type="ARBA" id="ARBA00023136"/>
    </source>
</evidence>
<keyword evidence="5" id="KW-0597">Phosphoprotein</keyword>
<proteinExistence type="predicted"/>
<evidence type="ECO:0000256" key="13">
    <source>
        <dbReference type="PROSITE-ProRule" id="PRU10141"/>
    </source>
</evidence>
<dbReference type="FunFam" id="1.10.510.10:FF:000395">
    <property type="entry name" value="receptor-like serine/threonine-protein kinase NCRK"/>
    <property type="match status" value="1"/>
</dbReference>
<dbReference type="InterPro" id="IPR000719">
    <property type="entry name" value="Prot_kinase_dom"/>
</dbReference>
<keyword evidence="18" id="KW-1185">Reference proteome</keyword>
<evidence type="ECO:0000259" key="16">
    <source>
        <dbReference type="PROSITE" id="PS50011"/>
    </source>
</evidence>
<comment type="catalytic activity">
    <reaction evidence="12">
        <text>L-seryl-[protein] + ATP = O-phospho-L-seryl-[protein] + ADP + H(+)</text>
        <dbReference type="Rhea" id="RHEA:17989"/>
        <dbReference type="Rhea" id="RHEA-COMP:9863"/>
        <dbReference type="Rhea" id="RHEA-COMP:11604"/>
        <dbReference type="ChEBI" id="CHEBI:15378"/>
        <dbReference type="ChEBI" id="CHEBI:29999"/>
        <dbReference type="ChEBI" id="CHEBI:30616"/>
        <dbReference type="ChEBI" id="CHEBI:83421"/>
        <dbReference type="ChEBI" id="CHEBI:456216"/>
        <dbReference type="EC" id="2.7.11.1"/>
    </reaction>
</comment>
<keyword evidence="4" id="KW-0723">Serine/threonine-protein kinase</keyword>
<protein>
    <recommendedName>
        <fullName evidence="2">non-specific serine/threonine protein kinase</fullName>
        <ecNumber evidence="2">2.7.11.1</ecNumber>
    </recommendedName>
</protein>
<dbReference type="OrthoDB" id="1890790at2759"/>
<evidence type="ECO:0000256" key="12">
    <source>
        <dbReference type="ARBA" id="ARBA00048679"/>
    </source>
</evidence>
<evidence type="ECO:0000256" key="6">
    <source>
        <dbReference type="ARBA" id="ARBA00022679"/>
    </source>
</evidence>
<dbReference type="Gene3D" id="1.10.510.10">
    <property type="entry name" value="Transferase(Phosphotransferase) domain 1"/>
    <property type="match status" value="1"/>
</dbReference>
<dbReference type="PANTHER" id="PTHR47989">
    <property type="entry name" value="OS01G0750732 PROTEIN"/>
    <property type="match status" value="1"/>
</dbReference>
<dbReference type="InterPro" id="IPR011009">
    <property type="entry name" value="Kinase-like_dom_sf"/>
</dbReference>
<dbReference type="Gene3D" id="3.30.200.20">
    <property type="entry name" value="Phosphorylase Kinase, domain 1"/>
    <property type="match status" value="1"/>
</dbReference>
<keyword evidence="17" id="KW-0675">Receptor</keyword>
<keyword evidence="6" id="KW-0808">Transferase</keyword>
<keyword evidence="15" id="KW-0732">Signal</keyword>
<reference evidence="17 18" key="1">
    <citation type="submission" date="2020-06" db="EMBL/GenBank/DDBJ databases">
        <title>Transcriptomic and genomic resources for Thalictrum thalictroides and T. hernandezii: Facilitating candidate gene discovery in an emerging model plant lineage.</title>
        <authorList>
            <person name="Arias T."/>
            <person name="Riano-Pachon D.M."/>
            <person name="Di Stilio V.S."/>
        </authorList>
    </citation>
    <scope>NUCLEOTIDE SEQUENCE [LARGE SCALE GENOMIC DNA]</scope>
    <source>
        <strain evidence="18">cv. WT478/WT964</strain>
        <tissue evidence="17">Leaves</tissue>
    </source>
</reference>
<keyword evidence="3" id="KW-1003">Cell membrane</keyword>
<dbReference type="EC" id="2.7.11.1" evidence="2"/>
<accession>A0A7J6WJ66</accession>
<keyword evidence="14" id="KW-0812">Transmembrane</keyword>
<comment type="catalytic activity">
    <reaction evidence="11">
        <text>L-threonyl-[protein] + ATP = O-phospho-L-threonyl-[protein] + ADP + H(+)</text>
        <dbReference type="Rhea" id="RHEA:46608"/>
        <dbReference type="Rhea" id="RHEA-COMP:11060"/>
        <dbReference type="Rhea" id="RHEA-COMP:11605"/>
        <dbReference type="ChEBI" id="CHEBI:15378"/>
        <dbReference type="ChEBI" id="CHEBI:30013"/>
        <dbReference type="ChEBI" id="CHEBI:30616"/>
        <dbReference type="ChEBI" id="CHEBI:61977"/>
        <dbReference type="ChEBI" id="CHEBI:456216"/>
        <dbReference type="EC" id="2.7.11.1"/>
    </reaction>
</comment>
<evidence type="ECO:0000313" key="17">
    <source>
        <dbReference type="EMBL" id="KAF5196485.1"/>
    </source>
</evidence>
<dbReference type="InterPro" id="IPR008271">
    <property type="entry name" value="Ser/Thr_kinase_AS"/>
</dbReference>
<evidence type="ECO:0000256" key="4">
    <source>
        <dbReference type="ARBA" id="ARBA00022527"/>
    </source>
</evidence>
<dbReference type="InterPro" id="IPR017441">
    <property type="entry name" value="Protein_kinase_ATP_BS"/>
</dbReference>
<dbReference type="EMBL" id="JABWDY010015940">
    <property type="protein sequence ID" value="KAF5196485.1"/>
    <property type="molecule type" value="Genomic_DNA"/>
</dbReference>
<keyword evidence="9 13" id="KW-0067">ATP-binding</keyword>
<dbReference type="FunFam" id="3.30.200.20:FF:000415">
    <property type="entry name" value="receptor-like serine/threonine-protein kinase NCRK"/>
    <property type="match status" value="1"/>
</dbReference>
<evidence type="ECO:0000256" key="9">
    <source>
        <dbReference type="ARBA" id="ARBA00022840"/>
    </source>
</evidence>